<dbReference type="EMBL" id="KN831770">
    <property type="protein sequence ID" value="KIM47172.1"/>
    <property type="molecule type" value="Genomic_DNA"/>
</dbReference>
<protein>
    <submittedName>
        <fullName evidence="1">Uncharacterized protein</fullName>
    </submittedName>
</protein>
<dbReference type="Proteomes" id="UP000053424">
    <property type="component" value="Unassembled WGS sequence"/>
</dbReference>
<reference evidence="2" key="2">
    <citation type="submission" date="2015-01" db="EMBL/GenBank/DDBJ databases">
        <title>Evolutionary Origins and Diversification of the Mycorrhizal Mutualists.</title>
        <authorList>
            <consortium name="DOE Joint Genome Institute"/>
            <consortium name="Mycorrhizal Genomics Consortium"/>
            <person name="Kohler A."/>
            <person name="Kuo A."/>
            <person name="Nagy L.G."/>
            <person name="Floudas D."/>
            <person name="Copeland A."/>
            <person name="Barry K.W."/>
            <person name="Cichocki N."/>
            <person name="Veneault-Fourrey C."/>
            <person name="LaButti K."/>
            <person name="Lindquist E.A."/>
            <person name="Lipzen A."/>
            <person name="Lundell T."/>
            <person name="Morin E."/>
            <person name="Murat C."/>
            <person name="Riley R."/>
            <person name="Ohm R."/>
            <person name="Sun H."/>
            <person name="Tunlid A."/>
            <person name="Henrissat B."/>
            <person name="Grigoriev I.V."/>
            <person name="Hibbett D.S."/>
            <person name="Martin F."/>
        </authorList>
    </citation>
    <scope>NUCLEOTIDE SEQUENCE [LARGE SCALE GENOMIC DNA]</scope>
    <source>
        <strain evidence="2">h7</strain>
    </source>
</reference>
<proteinExistence type="predicted"/>
<evidence type="ECO:0000313" key="2">
    <source>
        <dbReference type="Proteomes" id="UP000053424"/>
    </source>
</evidence>
<dbReference type="AlphaFoldDB" id="A0A0C2Z1V6"/>
<name>A0A0C2Z1V6_HEBCY</name>
<keyword evidence="2" id="KW-1185">Reference proteome</keyword>
<dbReference type="HOGENOM" id="CLU_2171387_0_0_1"/>
<gene>
    <name evidence="1" type="ORF">M413DRAFT_270639</name>
</gene>
<accession>A0A0C2Z1V6</accession>
<sequence>MNRPNGTTASLTILESILQKTSRKDWVFGEDDDLPCQHGEFYPDLLFIYIQNFDPFHSDSFRTFPRMTSLSNSQASFMKRKEEPPILSAFKCMLQPESWPWLVTRVFVAE</sequence>
<organism evidence="1 2">
    <name type="scientific">Hebeloma cylindrosporum</name>
    <dbReference type="NCBI Taxonomy" id="76867"/>
    <lineage>
        <taxon>Eukaryota</taxon>
        <taxon>Fungi</taxon>
        <taxon>Dikarya</taxon>
        <taxon>Basidiomycota</taxon>
        <taxon>Agaricomycotina</taxon>
        <taxon>Agaricomycetes</taxon>
        <taxon>Agaricomycetidae</taxon>
        <taxon>Agaricales</taxon>
        <taxon>Agaricineae</taxon>
        <taxon>Hymenogastraceae</taxon>
        <taxon>Hebeloma</taxon>
    </lineage>
</organism>
<reference evidence="1 2" key="1">
    <citation type="submission" date="2014-04" db="EMBL/GenBank/DDBJ databases">
        <authorList>
            <consortium name="DOE Joint Genome Institute"/>
            <person name="Kuo A."/>
            <person name="Gay G."/>
            <person name="Dore J."/>
            <person name="Kohler A."/>
            <person name="Nagy L.G."/>
            <person name="Floudas D."/>
            <person name="Copeland A."/>
            <person name="Barry K.W."/>
            <person name="Cichocki N."/>
            <person name="Veneault-Fourrey C."/>
            <person name="LaButti K."/>
            <person name="Lindquist E.A."/>
            <person name="Lipzen A."/>
            <person name="Lundell T."/>
            <person name="Morin E."/>
            <person name="Murat C."/>
            <person name="Sun H."/>
            <person name="Tunlid A."/>
            <person name="Henrissat B."/>
            <person name="Grigoriev I.V."/>
            <person name="Hibbett D.S."/>
            <person name="Martin F."/>
            <person name="Nordberg H.P."/>
            <person name="Cantor M.N."/>
            <person name="Hua S.X."/>
        </authorList>
    </citation>
    <scope>NUCLEOTIDE SEQUENCE [LARGE SCALE GENOMIC DNA]</scope>
    <source>
        <strain evidence="2">h7</strain>
    </source>
</reference>
<evidence type="ECO:0000313" key="1">
    <source>
        <dbReference type="EMBL" id="KIM47172.1"/>
    </source>
</evidence>